<reference evidence="1 2" key="1">
    <citation type="journal article" date="2016" name="Nat. Commun.">
        <title>Thousands of microbial genomes shed light on interconnected biogeochemical processes in an aquifer system.</title>
        <authorList>
            <person name="Anantharaman K."/>
            <person name="Brown C.T."/>
            <person name="Hug L.A."/>
            <person name="Sharon I."/>
            <person name="Castelle C.J."/>
            <person name="Probst A.J."/>
            <person name="Thomas B.C."/>
            <person name="Singh A."/>
            <person name="Wilkins M.J."/>
            <person name="Karaoz U."/>
            <person name="Brodie E.L."/>
            <person name="Williams K.H."/>
            <person name="Hubbard S.S."/>
            <person name="Banfield J.F."/>
        </authorList>
    </citation>
    <scope>NUCLEOTIDE SEQUENCE [LARGE SCALE GENOMIC DNA]</scope>
</reference>
<gene>
    <name evidence="1" type="ORF">A2785_02820</name>
</gene>
<protein>
    <submittedName>
        <fullName evidence="1">Uncharacterized protein</fullName>
    </submittedName>
</protein>
<name>A0A1G1VM80_9BACT</name>
<dbReference type="AlphaFoldDB" id="A0A1G1VM80"/>
<accession>A0A1G1VM80</accession>
<dbReference type="EMBL" id="MHCI01000014">
    <property type="protein sequence ID" value="OGY16505.1"/>
    <property type="molecule type" value="Genomic_DNA"/>
</dbReference>
<organism evidence="1 2">
    <name type="scientific">Candidatus Chisholmbacteria bacterium RIFCSPHIGHO2_01_FULL_49_18</name>
    <dbReference type="NCBI Taxonomy" id="1797590"/>
    <lineage>
        <taxon>Bacteria</taxon>
        <taxon>Candidatus Chisholmiibacteriota</taxon>
    </lineage>
</organism>
<evidence type="ECO:0000313" key="2">
    <source>
        <dbReference type="Proteomes" id="UP000179069"/>
    </source>
</evidence>
<comment type="caution">
    <text evidence="1">The sequence shown here is derived from an EMBL/GenBank/DDBJ whole genome shotgun (WGS) entry which is preliminary data.</text>
</comment>
<proteinExistence type="predicted"/>
<evidence type="ECO:0000313" key="1">
    <source>
        <dbReference type="EMBL" id="OGY16505.1"/>
    </source>
</evidence>
<sequence length="111" mass="11671">MSDGSSKEEYIELFNEIIHRQTVVLGPDISVIIAKKVAGLMFSDEGTVTDYTGEPQQALQSLINGYVNLSGMIVRKTIEPLLAKHPGAAVQAASAAAVAGVAGADTKVEEK</sequence>
<dbReference type="Proteomes" id="UP000179069">
    <property type="component" value="Unassembled WGS sequence"/>
</dbReference>